<dbReference type="Pfam" id="PF04082">
    <property type="entry name" value="Fungal_trans"/>
    <property type="match status" value="1"/>
</dbReference>
<evidence type="ECO:0000256" key="8">
    <source>
        <dbReference type="SAM" id="MobiDB-lite"/>
    </source>
</evidence>
<feature type="region of interest" description="Disordered" evidence="8">
    <location>
        <begin position="115"/>
        <end position="207"/>
    </location>
</feature>
<keyword evidence="3" id="KW-0862">Zinc</keyword>
<reference evidence="11" key="1">
    <citation type="submission" date="2015-09" db="EMBL/GenBank/DDBJ databases">
        <authorList>
            <person name="Fill T.P."/>
            <person name="Baretta J.F."/>
            <person name="de Almeida L.G."/>
            <person name="Rocha M."/>
            <person name="de Souza D.H."/>
            <person name="Malavazi I."/>
            <person name="Cerdeira L.T."/>
            <person name="Hong H."/>
            <person name="Samborskyy M."/>
            <person name="de Vasconcelos A.T."/>
            <person name="Leadlay P."/>
            <person name="Rodrigues-Filho E."/>
        </authorList>
    </citation>
    <scope>NUCLEOTIDE SEQUENCE [LARGE SCALE GENOMIC DNA]</scope>
    <source>
        <strain evidence="11">LaBioMMi 136</strain>
    </source>
</reference>
<dbReference type="Proteomes" id="UP000190744">
    <property type="component" value="Unassembled WGS sequence"/>
</dbReference>
<evidence type="ECO:0000256" key="7">
    <source>
        <dbReference type="ARBA" id="ARBA00023242"/>
    </source>
</evidence>
<feature type="region of interest" description="Disordered" evidence="8">
    <location>
        <begin position="1"/>
        <end position="56"/>
    </location>
</feature>
<proteinExistence type="predicted"/>
<dbReference type="AlphaFoldDB" id="A0A1S9RLC3"/>
<evidence type="ECO:0000256" key="5">
    <source>
        <dbReference type="ARBA" id="ARBA00023125"/>
    </source>
</evidence>
<dbReference type="PANTHER" id="PTHR31845">
    <property type="entry name" value="FINGER DOMAIN PROTEIN, PUTATIVE-RELATED"/>
    <property type="match status" value="1"/>
</dbReference>
<feature type="compositionally biased region" description="Polar residues" evidence="8">
    <location>
        <begin position="715"/>
        <end position="727"/>
    </location>
</feature>
<name>A0A1S9RLC3_PENBI</name>
<organism evidence="10 11">
    <name type="scientific">Penicillium brasilianum</name>
    <dbReference type="NCBI Taxonomy" id="104259"/>
    <lineage>
        <taxon>Eukaryota</taxon>
        <taxon>Fungi</taxon>
        <taxon>Dikarya</taxon>
        <taxon>Ascomycota</taxon>
        <taxon>Pezizomycotina</taxon>
        <taxon>Eurotiomycetes</taxon>
        <taxon>Eurotiomycetidae</taxon>
        <taxon>Eurotiales</taxon>
        <taxon>Aspergillaceae</taxon>
        <taxon>Penicillium</taxon>
    </lineage>
</organism>
<comment type="subcellular location">
    <subcellularLocation>
        <location evidence="1">Nucleus</location>
    </subcellularLocation>
</comment>
<dbReference type="CDD" id="cd12148">
    <property type="entry name" value="fungal_TF_MHR"/>
    <property type="match status" value="1"/>
</dbReference>
<evidence type="ECO:0000256" key="6">
    <source>
        <dbReference type="ARBA" id="ARBA00023163"/>
    </source>
</evidence>
<keyword evidence="4" id="KW-0805">Transcription regulation</keyword>
<feature type="compositionally biased region" description="Polar residues" evidence="8">
    <location>
        <begin position="760"/>
        <end position="775"/>
    </location>
</feature>
<feature type="compositionally biased region" description="Polar residues" evidence="8">
    <location>
        <begin position="696"/>
        <end position="705"/>
    </location>
</feature>
<feature type="compositionally biased region" description="Basic and acidic residues" evidence="8">
    <location>
        <begin position="144"/>
        <end position="153"/>
    </location>
</feature>
<dbReference type="GO" id="GO:0000976">
    <property type="term" value="F:transcription cis-regulatory region binding"/>
    <property type="evidence" value="ECO:0007669"/>
    <property type="project" value="TreeGrafter"/>
</dbReference>
<dbReference type="GO" id="GO:0000981">
    <property type="term" value="F:DNA-binding transcription factor activity, RNA polymerase II-specific"/>
    <property type="evidence" value="ECO:0007669"/>
    <property type="project" value="InterPro"/>
</dbReference>
<evidence type="ECO:0000256" key="4">
    <source>
        <dbReference type="ARBA" id="ARBA00023015"/>
    </source>
</evidence>
<feature type="domain" description="Zn(2)-C6 fungal-type" evidence="9">
    <location>
        <begin position="55"/>
        <end position="89"/>
    </location>
</feature>
<dbReference type="InterPro" id="IPR007219">
    <property type="entry name" value="XnlR_reg_dom"/>
</dbReference>
<feature type="region of interest" description="Disordered" evidence="8">
    <location>
        <begin position="675"/>
        <end position="790"/>
    </location>
</feature>
<dbReference type="InterPro" id="IPR001138">
    <property type="entry name" value="Zn2Cys6_DnaBD"/>
</dbReference>
<dbReference type="PROSITE" id="PS00463">
    <property type="entry name" value="ZN2_CY6_FUNGAL_1"/>
    <property type="match status" value="1"/>
</dbReference>
<dbReference type="CDD" id="cd00067">
    <property type="entry name" value="GAL4"/>
    <property type="match status" value="1"/>
</dbReference>
<evidence type="ECO:0000313" key="11">
    <source>
        <dbReference type="Proteomes" id="UP000190744"/>
    </source>
</evidence>
<dbReference type="SMART" id="SM00066">
    <property type="entry name" value="GAL4"/>
    <property type="match status" value="1"/>
</dbReference>
<dbReference type="GO" id="GO:0006351">
    <property type="term" value="P:DNA-templated transcription"/>
    <property type="evidence" value="ECO:0007669"/>
    <property type="project" value="InterPro"/>
</dbReference>
<dbReference type="Gene3D" id="4.10.240.10">
    <property type="entry name" value="Zn(2)-C6 fungal-type DNA-binding domain"/>
    <property type="match status" value="1"/>
</dbReference>
<keyword evidence="7" id="KW-0539">Nucleus</keyword>
<dbReference type="GO" id="GO:0008270">
    <property type="term" value="F:zinc ion binding"/>
    <property type="evidence" value="ECO:0007669"/>
    <property type="project" value="InterPro"/>
</dbReference>
<keyword evidence="5" id="KW-0238">DNA-binding</keyword>
<dbReference type="InterPro" id="IPR036864">
    <property type="entry name" value="Zn2-C6_fun-type_DNA-bd_sf"/>
</dbReference>
<dbReference type="SUPFAM" id="SSF57701">
    <property type="entry name" value="Zn2/Cys6 DNA-binding domain"/>
    <property type="match status" value="1"/>
</dbReference>
<accession>A0A1S9RLC3</accession>
<evidence type="ECO:0000256" key="3">
    <source>
        <dbReference type="ARBA" id="ARBA00022833"/>
    </source>
</evidence>
<dbReference type="GO" id="GO:0005634">
    <property type="term" value="C:nucleus"/>
    <property type="evidence" value="ECO:0007669"/>
    <property type="project" value="UniProtKB-SubCell"/>
</dbReference>
<dbReference type="Pfam" id="PF00172">
    <property type="entry name" value="Zn_clus"/>
    <property type="match status" value="1"/>
</dbReference>
<dbReference type="InterPro" id="IPR051089">
    <property type="entry name" value="prtT"/>
</dbReference>
<sequence>MGSDYPEPPSPYPRESHSGFGVSPGDREHFSLGPHPAGTSSNSEEPHLDAKRPRACEPCRQLKVRCDPDPSHPDGSCKRCAKAGRACVVTAPTRKRQKKTDSRVTELERKIDALTATLQASHRGAFGLEPPSKQGSSPHSPEIPGRRWLRDDPNLAGNKRHHDGLLVSQYPRQDSPSAEKLPPQQSSSRQWRVPSADETGPAKTGNEFADVIDRGVVDVDTAQAAFERYVTKMVPEMPMVAFPPGTTMGFVRRERPALFLAILAVAIGPFKNDIQLKLLDDVYRICAERVVVKGEKSLELVQAFIVLAIWYMPPDNLEELKFYQLVHFAVILAMDLGLNRRQGGEDRPFSRLREVLLKKPLGSAFDINGPEAKRTWVGCYFMAVQVSTALRRTHLVRWQPYMDECLHTLENHPDALPSDRKIIWWAKLGQIIEESSTQLITDDPLSIITFADSKIRYAVKGFSNQLAQWRREIPEDAYSLTLAHTYHVINLFVHESAMSVDCRESCLPNSPNNDLPTSVLAPLIDAISTCIHSIHQSLDIICSIEPERLICLPTVALARTSYPVVSLIKIYSLLVASNTHIGQVIDMNSLKIEYYLEKVITHYRAAAARDGGRAASKFGNIIMMLRNWFLKKRENGPALREIFGTEVQSDTQGDKQAMQQGTTPLHLLSEVAMGDPANRAPSSASQSRSDQERVYTPSTYRQNACPTPFGPINPPTSLTRMPSKSDQTPSTTSWTPTPSFSPSIHGNSGPGYYPSFATPDLTQGYNGLQSSTGPSQPGYPDMSSTGMSLPQPMGMVPELDMNVAFDSDNLFALGTMMDEGLFTFPLAFDADFQM</sequence>
<dbReference type="EMBL" id="LJBN01000151">
    <property type="protein sequence ID" value="OOQ86156.1"/>
    <property type="molecule type" value="Genomic_DNA"/>
</dbReference>
<evidence type="ECO:0000313" key="10">
    <source>
        <dbReference type="EMBL" id="OOQ86156.1"/>
    </source>
</evidence>
<dbReference type="FunFam" id="4.10.240.10:FF:000003">
    <property type="entry name" value="C6 transcription factor (Leu3)"/>
    <property type="match status" value="1"/>
</dbReference>
<feature type="compositionally biased region" description="Low complexity" evidence="8">
    <location>
        <begin position="728"/>
        <end position="743"/>
    </location>
</feature>
<feature type="compositionally biased region" description="Basic and acidic residues" evidence="8">
    <location>
        <begin position="44"/>
        <end position="56"/>
    </location>
</feature>
<evidence type="ECO:0000256" key="1">
    <source>
        <dbReference type="ARBA" id="ARBA00004123"/>
    </source>
</evidence>
<evidence type="ECO:0000259" key="9">
    <source>
        <dbReference type="PROSITE" id="PS50048"/>
    </source>
</evidence>
<keyword evidence="6" id="KW-0804">Transcription</keyword>
<dbReference type="GO" id="GO:0001216">
    <property type="term" value="F:DNA-binding transcription activator activity"/>
    <property type="evidence" value="ECO:0007669"/>
    <property type="project" value="UniProtKB-ARBA"/>
</dbReference>
<comment type="caution">
    <text evidence="10">The sequence shown here is derived from an EMBL/GenBank/DDBJ whole genome shotgun (WGS) entry which is preliminary data.</text>
</comment>
<keyword evidence="2" id="KW-0479">Metal-binding</keyword>
<protein>
    <submittedName>
        <fullName evidence="10">Putative C6 transcription factor (War1)</fullName>
    </submittedName>
</protein>
<dbReference type="PANTHER" id="PTHR31845:SF39">
    <property type="entry name" value="TRANSCRIPTION FACTOR PBCR-RELATED"/>
    <property type="match status" value="1"/>
</dbReference>
<dbReference type="PROSITE" id="PS50048">
    <property type="entry name" value="ZN2_CY6_FUNGAL_2"/>
    <property type="match status" value="1"/>
</dbReference>
<feature type="compositionally biased region" description="Pro residues" evidence="8">
    <location>
        <begin position="1"/>
        <end position="12"/>
    </location>
</feature>
<evidence type="ECO:0000256" key="2">
    <source>
        <dbReference type="ARBA" id="ARBA00022723"/>
    </source>
</evidence>
<gene>
    <name evidence="10" type="ORF">PEBR_22662</name>
</gene>